<feature type="compositionally biased region" description="Low complexity" evidence="1">
    <location>
        <begin position="10"/>
        <end position="22"/>
    </location>
</feature>
<dbReference type="GO" id="GO:0005737">
    <property type="term" value="C:cytoplasm"/>
    <property type="evidence" value="ECO:0007669"/>
    <property type="project" value="TreeGrafter"/>
</dbReference>
<evidence type="ECO:0000256" key="1">
    <source>
        <dbReference type="SAM" id="MobiDB-lite"/>
    </source>
</evidence>
<dbReference type="SMART" id="SM00855">
    <property type="entry name" value="PGAM"/>
    <property type="match status" value="1"/>
</dbReference>
<dbReference type="PANTHER" id="PTHR48100:SF2">
    <property type="entry name" value="CONSERVED PROTEIN"/>
    <property type="match status" value="1"/>
</dbReference>
<dbReference type="InterPro" id="IPR029033">
    <property type="entry name" value="His_PPase_superfam"/>
</dbReference>
<reference evidence="2 3" key="1">
    <citation type="submission" date="2016-10" db="EMBL/GenBank/DDBJ databases">
        <authorList>
            <person name="de Groot N.N."/>
        </authorList>
    </citation>
    <scope>NUCLEOTIDE SEQUENCE [LARGE SCALE GENOMIC DNA]</scope>
    <source>
        <strain evidence="2 3">CGMCC 4.5598</strain>
    </source>
</reference>
<protein>
    <submittedName>
        <fullName evidence="2">Probable phosphoglycerate mutase</fullName>
    </submittedName>
</protein>
<dbReference type="InterPro" id="IPR050275">
    <property type="entry name" value="PGM_Phosphatase"/>
</dbReference>
<feature type="region of interest" description="Disordered" evidence="1">
    <location>
        <begin position="1"/>
        <end position="22"/>
    </location>
</feature>
<organism evidence="2 3">
    <name type="scientific">Nonomuraea wenchangensis</name>
    <dbReference type="NCBI Taxonomy" id="568860"/>
    <lineage>
        <taxon>Bacteria</taxon>
        <taxon>Bacillati</taxon>
        <taxon>Actinomycetota</taxon>
        <taxon>Actinomycetes</taxon>
        <taxon>Streptosporangiales</taxon>
        <taxon>Streptosporangiaceae</taxon>
        <taxon>Nonomuraea</taxon>
    </lineage>
</organism>
<gene>
    <name evidence="2" type="ORF">SAMN05421811_110172</name>
</gene>
<evidence type="ECO:0000313" key="2">
    <source>
        <dbReference type="EMBL" id="SEU31018.1"/>
    </source>
</evidence>
<keyword evidence="3" id="KW-1185">Reference proteome</keyword>
<accession>A0A1I0KX72</accession>
<dbReference type="STRING" id="568860.SAMN05421811_110172"/>
<dbReference type="NCBIfam" id="TIGR03848">
    <property type="entry name" value="MSMEG_4193"/>
    <property type="match status" value="1"/>
</dbReference>
<dbReference type="SUPFAM" id="SSF53254">
    <property type="entry name" value="Phosphoglycerate mutase-like"/>
    <property type="match status" value="1"/>
</dbReference>
<dbReference type="Pfam" id="PF00300">
    <property type="entry name" value="His_Phos_1"/>
    <property type="match status" value="1"/>
</dbReference>
<dbReference type="Gene3D" id="3.40.50.1240">
    <property type="entry name" value="Phosphoglycerate mutase-like"/>
    <property type="match status" value="1"/>
</dbReference>
<dbReference type="AlphaFoldDB" id="A0A1I0KX72"/>
<dbReference type="EMBL" id="FOHX01000010">
    <property type="protein sequence ID" value="SEU31018.1"/>
    <property type="molecule type" value="Genomic_DNA"/>
</dbReference>
<feature type="region of interest" description="Disordered" evidence="1">
    <location>
        <begin position="238"/>
        <end position="264"/>
    </location>
</feature>
<evidence type="ECO:0000313" key="3">
    <source>
        <dbReference type="Proteomes" id="UP000199361"/>
    </source>
</evidence>
<feature type="compositionally biased region" description="Basic and acidic residues" evidence="1">
    <location>
        <begin position="238"/>
        <end position="248"/>
    </location>
</feature>
<dbReference type="GO" id="GO:0016791">
    <property type="term" value="F:phosphatase activity"/>
    <property type="evidence" value="ECO:0007669"/>
    <property type="project" value="TreeGrafter"/>
</dbReference>
<dbReference type="InterPro" id="IPR013078">
    <property type="entry name" value="His_Pase_superF_clade-1"/>
</dbReference>
<dbReference type="InterPro" id="IPR022492">
    <property type="entry name" value="Phosphomutase_MSMEG4193_put"/>
</dbReference>
<dbReference type="CDD" id="cd07067">
    <property type="entry name" value="HP_PGM_like"/>
    <property type="match status" value="1"/>
</dbReference>
<dbReference type="PANTHER" id="PTHR48100">
    <property type="entry name" value="BROAD-SPECIFICITY PHOSPHATASE YOR283W-RELATED"/>
    <property type="match status" value="1"/>
</dbReference>
<name>A0A1I0KX72_9ACTN</name>
<sequence length="264" mass="27681">MIDAVRGTDAPSGPARPGAGPDAGFDTVIEGCDTCPVTTLLLARHGLTDLTGPVLAGRTPGVRLSEAGRAQAVALAGRIAGVRLDAIVSSPLERCQETAAAVAAGRDLPVRTDERFIECGYGEWTGRPLKELAKEPLWQVVQAHPSAAAFPGGESVADMQHRAVAAVREWNQRLGEKGVYLVCSHGDVIKSIVADALGLHLDQFQRITADPAALTVIRYAPLRPFVLRLNDMGELRLPEDSEEKDGGENHTGSDAAVGGGPGTT</sequence>
<dbReference type="Proteomes" id="UP000199361">
    <property type="component" value="Unassembled WGS sequence"/>
</dbReference>
<proteinExistence type="predicted"/>